<dbReference type="RefSeq" id="WP_044348150.1">
    <property type="nucleotide sequence ID" value="NZ_AZAC01000011.1"/>
</dbReference>
<name>A0A0D2J7P7_9BACT</name>
<dbReference type="InterPro" id="IPR037171">
    <property type="entry name" value="NagB/RpiA_transferase-like"/>
</dbReference>
<evidence type="ECO:0000256" key="1">
    <source>
        <dbReference type="ARBA" id="ARBA00022679"/>
    </source>
</evidence>
<dbReference type="SUPFAM" id="SSF100950">
    <property type="entry name" value="NagB/RpiA/CoA transferase-like"/>
    <property type="match status" value="1"/>
</dbReference>
<organism evidence="2 3">
    <name type="scientific">Dethiosulfatarculus sandiegensis</name>
    <dbReference type="NCBI Taxonomy" id="1429043"/>
    <lineage>
        <taxon>Bacteria</taxon>
        <taxon>Pseudomonadati</taxon>
        <taxon>Thermodesulfobacteriota</taxon>
        <taxon>Desulfarculia</taxon>
        <taxon>Desulfarculales</taxon>
        <taxon>Desulfarculaceae</taxon>
        <taxon>Dethiosulfatarculus</taxon>
    </lineage>
</organism>
<evidence type="ECO:0000313" key="3">
    <source>
        <dbReference type="Proteomes" id="UP000032233"/>
    </source>
</evidence>
<accession>A0A0D2J7P7</accession>
<dbReference type="PANTHER" id="PTHR13707">
    <property type="entry name" value="KETOACID-COENZYME A TRANSFERASE"/>
    <property type="match status" value="1"/>
</dbReference>
<dbReference type="OrthoDB" id="9777193at2"/>
<dbReference type="Proteomes" id="UP000032233">
    <property type="component" value="Unassembled WGS sequence"/>
</dbReference>
<dbReference type="InParanoid" id="A0A0D2J7P7"/>
<dbReference type="STRING" id="1429043.X474_09620"/>
<protein>
    <submittedName>
        <fullName evidence="2">Glutaconate CoA-transferase subunit A</fullName>
    </submittedName>
</protein>
<dbReference type="EMBL" id="AZAC01000011">
    <property type="protein sequence ID" value="KIX14234.1"/>
    <property type="molecule type" value="Genomic_DNA"/>
</dbReference>
<dbReference type="GO" id="GO:0008410">
    <property type="term" value="F:CoA-transferase activity"/>
    <property type="evidence" value="ECO:0007669"/>
    <property type="project" value="InterPro"/>
</dbReference>
<dbReference type="InterPro" id="IPR004165">
    <property type="entry name" value="CoA_trans_fam_I"/>
</dbReference>
<dbReference type="PANTHER" id="PTHR13707:SF60">
    <property type="entry name" value="ACETATE COA-TRANSFERASE SUBUNIT ALPHA"/>
    <property type="match status" value="1"/>
</dbReference>
<dbReference type="Gene3D" id="3.40.1080.10">
    <property type="entry name" value="Glutaconate Coenzyme A-transferase"/>
    <property type="match status" value="1"/>
</dbReference>
<dbReference type="Pfam" id="PF01144">
    <property type="entry name" value="CoA_trans"/>
    <property type="match status" value="1"/>
</dbReference>
<comment type="caution">
    <text evidence="2">The sequence shown here is derived from an EMBL/GenBank/DDBJ whole genome shotgun (WGS) entry which is preliminary data.</text>
</comment>
<keyword evidence="1 2" id="KW-0808">Transferase</keyword>
<sequence>MSEERIGDKLMTAREAVERFIPDGAQIALGGFTINRNPMALAREIVRQGKKDLHLVCHSHGQAMDLLVGAGCVKRIEIAYAGSGRFAPTSIRFRKAVQEGALEVEDYSNFQMSLRFLGGSLGLPFMPAKTGFETDLVKKQGFSESSRTEPKVANKKMLEMENPFDSGRDKVLLLPSLTPDVALVHAQYVGDDGTARIKGLTFADVEQARAAKTLIVSCEEIVPAEHLRQDPDQNQLPHFLVDAVVKAPYGAHPTACHFFYDYHPQHLWTYKKNAGNDRAFMDYLQEWVFGISDEHDYLEKVGISELLTIKASRITGYAPGLDRR</sequence>
<dbReference type="FunCoup" id="A0A0D2J7P7">
    <property type="interactions" value="263"/>
</dbReference>
<keyword evidence="3" id="KW-1185">Reference proteome</keyword>
<dbReference type="AlphaFoldDB" id="A0A0D2J7P7"/>
<dbReference type="SMART" id="SM00882">
    <property type="entry name" value="CoA_trans"/>
    <property type="match status" value="1"/>
</dbReference>
<gene>
    <name evidence="2" type="ORF">X474_09620</name>
</gene>
<proteinExistence type="predicted"/>
<dbReference type="Gene3D" id="3.30.30.40">
    <property type="match status" value="1"/>
</dbReference>
<reference evidence="2 3" key="1">
    <citation type="submission" date="2013-11" db="EMBL/GenBank/DDBJ databases">
        <title>Metagenomic analysis of a methanogenic consortium involved in long chain n-alkane degradation.</title>
        <authorList>
            <person name="Davidova I.A."/>
            <person name="Callaghan A.V."/>
            <person name="Wawrik B."/>
            <person name="Pruitt S."/>
            <person name="Marks C."/>
            <person name="Duncan K.E."/>
            <person name="Suflita J.M."/>
        </authorList>
    </citation>
    <scope>NUCLEOTIDE SEQUENCE [LARGE SCALE GENOMIC DNA]</scope>
    <source>
        <strain evidence="2 3">SPR</strain>
    </source>
</reference>
<evidence type="ECO:0000313" key="2">
    <source>
        <dbReference type="EMBL" id="KIX14234.1"/>
    </source>
</evidence>